<dbReference type="PANTHER" id="PTHR31791:SF47">
    <property type="entry name" value="INACTIVE FRIGIDA-LIKE PROTEIN 2"/>
    <property type="match status" value="1"/>
</dbReference>
<dbReference type="Proteomes" id="UP000189703">
    <property type="component" value="Unplaced"/>
</dbReference>
<keyword evidence="2 4" id="KW-0221">Differentiation</keyword>
<evidence type="ECO:0000313" key="6">
    <source>
        <dbReference type="Proteomes" id="UP000189703"/>
    </source>
</evidence>
<dbReference type="GO" id="GO:0009908">
    <property type="term" value="P:flower development"/>
    <property type="evidence" value="ECO:0007669"/>
    <property type="project" value="UniProtKB-KW"/>
</dbReference>
<dbReference type="GO" id="GO:0030154">
    <property type="term" value="P:cell differentiation"/>
    <property type="evidence" value="ECO:0007669"/>
    <property type="project" value="UniProtKB-KW"/>
</dbReference>
<evidence type="ECO:0000313" key="7">
    <source>
        <dbReference type="RefSeq" id="XP_010270166.1"/>
    </source>
</evidence>
<dbReference type="Pfam" id="PF07899">
    <property type="entry name" value="Frigida"/>
    <property type="match status" value="1"/>
</dbReference>
<dbReference type="OrthoDB" id="1166059at2759"/>
<dbReference type="AlphaFoldDB" id="A0A1U8AQN5"/>
<evidence type="ECO:0000256" key="2">
    <source>
        <dbReference type="ARBA" id="ARBA00022782"/>
    </source>
</evidence>
<dbReference type="eggNOG" id="ENOG502QUKS">
    <property type="taxonomic scope" value="Eukaryota"/>
</dbReference>
<evidence type="ECO:0000256" key="4">
    <source>
        <dbReference type="RuleBase" id="RU364012"/>
    </source>
</evidence>
<protein>
    <recommendedName>
        <fullName evidence="4">FRIGIDA-like protein</fullName>
    </recommendedName>
</protein>
<gene>
    <name evidence="7" type="primary">LOC104606586</name>
</gene>
<dbReference type="OMA" id="ERCACYL"/>
<keyword evidence="4" id="KW-0217">Developmental protein</keyword>
<keyword evidence="3 4" id="KW-0287">Flowering</keyword>
<dbReference type="InParanoid" id="A0A1U8AQN5"/>
<name>A0A1U8AQN5_NELNU</name>
<feature type="region of interest" description="Disordered" evidence="5">
    <location>
        <begin position="63"/>
        <end position="110"/>
    </location>
</feature>
<dbReference type="FunCoup" id="A0A1U8AQN5">
    <property type="interactions" value="467"/>
</dbReference>
<feature type="compositionally biased region" description="Low complexity" evidence="5">
    <location>
        <begin position="382"/>
        <end position="395"/>
    </location>
</feature>
<accession>A0A1U8AQN5</accession>
<comment type="similarity">
    <text evidence="1 4">Belongs to the Frigida family.</text>
</comment>
<feature type="region of interest" description="Disordered" evidence="5">
    <location>
        <begin position="370"/>
        <end position="426"/>
    </location>
</feature>
<reference evidence="7" key="1">
    <citation type="submission" date="2025-08" db="UniProtKB">
        <authorList>
            <consortium name="RefSeq"/>
        </authorList>
    </citation>
    <scope>IDENTIFICATION</scope>
</reference>
<dbReference type="STRING" id="4432.A0A1U8AQN5"/>
<evidence type="ECO:0000256" key="5">
    <source>
        <dbReference type="SAM" id="MobiDB-lite"/>
    </source>
</evidence>
<sequence length="519" mass="56939">MSSTKAISASLKSVDAKKESLRKAFEDLQSHSSSLASFTLQWKDLEDHFDSIQKSLEHRFKELEAKEAQVSAKGSAPKQSPPEKDKSADKPSPHLPAKKPDEPERSPRPELKSLCVSMDGMGLRSYIIEHRKELPFVKDELAGALRTASDPATLVLDAMQGFFPPNSKGDKDGELASIRRTCILLLEQSAAISPEIRPHVKEKAKNLAHEWKGKVSKGGENPLEALGFLQLLATYGLGSAFNADELLDLVATVARRRQAVDLCRAIGFSDKIPDFIEKLKNNGKHLEAVKFVFAFELVDKFPPVPLLKAHVKASKKVAQEIRKKGNDSIQAQNEASAKEIAALKAVIKYIEDHKLESEYPRESLDKRIEQMEKQKSDRKRPAATPAQKPQSQQQQTGNKRPRPAVPAPPRTLAAATSVPSIQQAQLQQPSLLQDRFTPYLSSTAGPYGLASPSTVTPYMSSTGGLYGLAGNSSFGANLSPTRSSYPYVSESRPASGLYDRSTGFGGYGLPSQYRQSFYP</sequence>
<dbReference type="PANTHER" id="PTHR31791">
    <property type="entry name" value="FRIGIDA-LIKE PROTEIN 3-RELATED"/>
    <property type="match status" value="1"/>
</dbReference>
<dbReference type="GeneID" id="104606586"/>
<evidence type="ECO:0000256" key="3">
    <source>
        <dbReference type="ARBA" id="ARBA00023089"/>
    </source>
</evidence>
<dbReference type="KEGG" id="nnu:104606586"/>
<organism evidence="6 7">
    <name type="scientific">Nelumbo nucifera</name>
    <name type="common">Sacred lotus</name>
    <dbReference type="NCBI Taxonomy" id="4432"/>
    <lineage>
        <taxon>Eukaryota</taxon>
        <taxon>Viridiplantae</taxon>
        <taxon>Streptophyta</taxon>
        <taxon>Embryophyta</taxon>
        <taxon>Tracheophyta</taxon>
        <taxon>Spermatophyta</taxon>
        <taxon>Magnoliopsida</taxon>
        <taxon>Proteales</taxon>
        <taxon>Nelumbonaceae</taxon>
        <taxon>Nelumbo</taxon>
    </lineage>
</organism>
<dbReference type="InterPro" id="IPR012474">
    <property type="entry name" value="Frigida"/>
</dbReference>
<feature type="compositionally biased region" description="Basic and acidic residues" evidence="5">
    <location>
        <begin position="81"/>
        <end position="110"/>
    </location>
</feature>
<evidence type="ECO:0000256" key="1">
    <source>
        <dbReference type="ARBA" id="ARBA00008956"/>
    </source>
</evidence>
<dbReference type="RefSeq" id="XP_010270166.1">
    <property type="nucleotide sequence ID" value="XM_010271864.1"/>
</dbReference>
<keyword evidence="6" id="KW-1185">Reference proteome</keyword>
<proteinExistence type="inferred from homology"/>